<sequence length="413" mass="44773">MNMPQSSSTNQCNGQPCCGQSRCPTSFCSPQVTTGCTPPRNVTGILMPTIAGGRHMCLKPSLSCGVYGNPQPCQSEKLEECQVEEKKPAKKESPPPPPPVKDPCAPAKRLDPCPPKYPGLEKCGANRPPQTQQKASPSRKECPPPKPAAASRERCPPAQPMQPVARDNCAPQKSTASYNCSPQRNAAKGGKRNVGALRECATPERASPTRSSIAESPISPMNRVCSPPNYQVCAPPQAEDPRVNKTCPPTTYVPQMDYCADNTRDNRQSPMNSECMIATPPPPDMRCITEEVNRRIMQLGKECSANSGMPKTPVNKPQHACEAYASGAAACSEPQPAPRMCQQMAERQTPTNNQCQSQPPANCAPQRPQPPNQWGMDNCSPQRTPNRSPPSRTNNNIQHEDDNGVMDNSYCQN</sequence>
<feature type="compositionally biased region" description="Basic and acidic residues" evidence="1">
    <location>
        <begin position="84"/>
        <end position="93"/>
    </location>
</feature>
<dbReference type="OrthoDB" id="6242983at2759"/>
<keyword evidence="3" id="KW-1185">Reference proteome</keyword>
<feature type="compositionally biased region" description="Polar residues" evidence="1">
    <location>
        <begin position="345"/>
        <end position="360"/>
    </location>
</feature>
<dbReference type="RefSeq" id="XP_024351218.1">
    <property type="nucleotide sequence ID" value="XM_024494432.1"/>
</dbReference>
<feature type="region of interest" description="Disordered" evidence="1">
    <location>
        <begin position="118"/>
        <end position="221"/>
    </location>
</feature>
<protein>
    <submittedName>
        <fullName evidence="2">Uncharacterized protein</fullName>
    </submittedName>
</protein>
<feature type="compositionally biased region" description="Low complexity" evidence="1">
    <location>
        <begin position="380"/>
        <end position="396"/>
    </location>
</feature>
<dbReference type="CTD" id="36340898"/>
<dbReference type="OMA" id="QACGPKQ"/>
<dbReference type="Proteomes" id="UP000019149">
    <property type="component" value="Unassembled WGS sequence"/>
</dbReference>
<evidence type="ECO:0000313" key="3">
    <source>
        <dbReference type="Proteomes" id="UP000019149"/>
    </source>
</evidence>
<dbReference type="EMBL" id="APAU02000036">
    <property type="protein sequence ID" value="EUB60022.1"/>
    <property type="molecule type" value="Genomic_DNA"/>
</dbReference>
<organism evidence="2 3">
    <name type="scientific">Echinococcus granulosus</name>
    <name type="common">Hydatid tapeworm</name>
    <dbReference type="NCBI Taxonomy" id="6210"/>
    <lineage>
        <taxon>Eukaryota</taxon>
        <taxon>Metazoa</taxon>
        <taxon>Spiralia</taxon>
        <taxon>Lophotrochozoa</taxon>
        <taxon>Platyhelminthes</taxon>
        <taxon>Cestoda</taxon>
        <taxon>Eucestoda</taxon>
        <taxon>Cyclophyllidea</taxon>
        <taxon>Taeniidae</taxon>
        <taxon>Echinococcus</taxon>
        <taxon>Echinococcus granulosus group</taxon>
    </lineage>
</organism>
<feature type="region of interest" description="Disordered" evidence="1">
    <location>
        <begin position="84"/>
        <end position="105"/>
    </location>
</feature>
<feature type="compositionally biased region" description="Polar residues" evidence="1">
    <location>
        <begin position="171"/>
        <end position="184"/>
    </location>
</feature>
<dbReference type="GeneID" id="36340898"/>
<evidence type="ECO:0000313" key="2">
    <source>
        <dbReference type="EMBL" id="EUB60022.1"/>
    </source>
</evidence>
<comment type="caution">
    <text evidence="2">The sequence shown here is derived from an EMBL/GenBank/DDBJ whole genome shotgun (WGS) entry which is preliminary data.</text>
</comment>
<dbReference type="STRING" id="6210.W6UNZ9"/>
<proteinExistence type="predicted"/>
<accession>W6UNZ9</accession>
<gene>
    <name evidence="2" type="ORF">EGR_05183</name>
</gene>
<dbReference type="AlphaFoldDB" id="W6UNZ9"/>
<dbReference type="KEGG" id="egl:EGR_05183"/>
<reference evidence="2 3" key="1">
    <citation type="journal article" date="2013" name="Nat. Genet.">
        <title>The genome of the hydatid tapeworm Echinococcus granulosus.</title>
        <authorList>
            <person name="Zheng H."/>
            <person name="Zhang W."/>
            <person name="Zhang L."/>
            <person name="Zhang Z."/>
            <person name="Li J."/>
            <person name="Lu G."/>
            <person name="Zhu Y."/>
            <person name="Wang Y."/>
            <person name="Huang Y."/>
            <person name="Liu J."/>
            <person name="Kang H."/>
            <person name="Chen J."/>
            <person name="Wang L."/>
            <person name="Chen A."/>
            <person name="Yu S."/>
            <person name="Gao Z."/>
            <person name="Jin L."/>
            <person name="Gu W."/>
            <person name="Wang Z."/>
            <person name="Zhao L."/>
            <person name="Shi B."/>
            <person name="Wen H."/>
            <person name="Lin R."/>
            <person name="Jones M.K."/>
            <person name="Brejova B."/>
            <person name="Vinar T."/>
            <person name="Zhao G."/>
            <person name="McManus D.P."/>
            <person name="Chen Z."/>
            <person name="Zhou Y."/>
            <person name="Wang S."/>
        </authorList>
    </citation>
    <scope>NUCLEOTIDE SEQUENCE [LARGE SCALE GENOMIC DNA]</scope>
</reference>
<evidence type="ECO:0000256" key="1">
    <source>
        <dbReference type="SAM" id="MobiDB-lite"/>
    </source>
</evidence>
<name>W6UNZ9_ECHGR</name>
<feature type="region of interest" description="Disordered" evidence="1">
    <location>
        <begin position="331"/>
        <end position="413"/>
    </location>
</feature>